<dbReference type="AlphaFoldDB" id="A0A0S7BD60"/>
<proteinExistence type="predicted"/>
<keyword evidence="2" id="KW-1185">Reference proteome</keyword>
<dbReference type="EMBL" id="DF967972">
    <property type="protein sequence ID" value="GAP12371.1"/>
    <property type="molecule type" value="Genomic_DNA"/>
</dbReference>
<protein>
    <recommendedName>
        <fullName evidence="3">eRF1 domain-containing protein</fullName>
    </recommendedName>
</protein>
<sequence length="366" mass="39374">MLSETNLRELLDFSATTPVLSVYLNTEPSEGNADAYRLRLRSMLKDVNLPEDVEAIEKYFQHEYNWTGKGVAVFSCAAQGFFRAYSLALAVQNLVLVGNRPSVRPLVDLFDNYGGYGVALVDKQGARLFFFHLGELREQNGMVGEEVRKVKHGSASTVTGQRGGMAGKTTSTDALVDRNIKDTVDFAVKFFEDNHVRRVLIGGTDDNAASFRSHLPKAWQSLVMGAFAMSMTATQTEVLAKALQIGRDTEAQREAQLIDNMITSAAKQSGAVVGLVATLDAVNNSRVQRLVLSKGFAPSGYHCPSCGALVAKAAPACPQCGASLAPALDIIDLAVSAVLRSGGDVEVIHDNAELDQSGKIGALLRY</sequence>
<dbReference type="Gene3D" id="3.30.420.60">
    <property type="entry name" value="eRF1 domain 2"/>
    <property type="match status" value="1"/>
</dbReference>
<dbReference type="InterPro" id="IPR042226">
    <property type="entry name" value="eFR1_2_sf"/>
</dbReference>
<name>A0A0S7BD60_9CHLR</name>
<evidence type="ECO:0000313" key="1">
    <source>
        <dbReference type="EMBL" id="GAP12371.1"/>
    </source>
</evidence>
<gene>
    <name evidence="1" type="ORF">LARV_00105</name>
</gene>
<dbReference type="Pfam" id="PF18854">
    <property type="entry name" value="baeRF_family10"/>
    <property type="match status" value="1"/>
</dbReference>
<evidence type="ECO:0008006" key="3">
    <source>
        <dbReference type="Google" id="ProtNLM"/>
    </source>
</evidence>
<evidence type="ECO:0000313" key="2">
    <source>
        <dbReference type="Proteomes" id="UP000055060"/>
    </source>
</evidence>
<accession>A0A0S7BD60</accession>
<organism evidence="1">
    <name type="scientific">Longilinea arvoryzae</name>
    <dbReference type="NCBI Taxonomy" id="360412"/>
    <lineage>
        <taxon>Bacteria</taxon>
        <taxon>Bacillati</taxon>
        <taxon>Chloroflexota</taxon>
        <taxon>Anaerolineae</taxon>
        <taxon>Anaerolineales</taxon>
        <taxon>Anaerolineaceae</taxon>
        <taxon>Longilinea</taxon>
    </lineage>
</organism>
<dbReference type="InterPro" id="IPR041202">
    <property type="entry name" value="BaeRF_family10"/>
</dbReference>
<dbReference type="InterPro" id="IPR029064">
    <property type="entry name" value="Ribosomal_eL30-like_sf"/>
</dbReference>
<dbReference type="Gene3D" id="3.30.1330.30">
    <property type="match status" value="1"/>
</dbReference>
<dbReference type="RefSeq" id="WP_075071805.1">
    <property type="nucleotide sequence ID" value="NZ_DF967972.1"/>
</dbReference>
<dbReference type="STRING" id="360412.LARV_00105"/>
<dbReference type="OrthoDB" id="5241360at2"/>
<reference evidence="1" key="1">
    <citation type="submission" date="2015-07" db="EMBL/GenBank/DDBJ databases">
        <title>Draft Genome Sequences of Anaerolinea thermolimosa IMO-1, Bellilinea caldifistulae GOMI-1, Leptolinea tardivitalis YMTK-2, Levilinea saccharolytica KIBI-1,Longilinea arvoryzae KOME-1, Previously Described as Members of the Anaerolineaceae (Chloroflexi).</title>
        <authorList>
            <person name="Sekiguchi Y."/>
            <person name="Ohashi A."/>
            <person name="Matsuura N."/>
            <person name="Tourlousse M.D."/>
        </authorList>
    </citation>
    <scope>NUCLEOTIDE SEQUENCE [LARGE SCALE GENOMIC DNA]</scope>
    <source>
        <strain evidence="1">KOME-1</strain>
    </source>
</reference>
<dbReference type="Proteomes" id="UP000055060">
    <property type="component" value="Unassembled WGS sequence"/>
</dbReference>